<dbReference type="GO" id="GO:0005615">
    <property type="term" value="C:extracellular space"/>
    <property type="evidence" value="ECO:0007669"/>
    <property type="project" value="TreeGrafter"/>
</dbReference>
<evidence type="ECO:0000313" key="6">
    <source>
        <dbReference type="Proteomes" id="UP000789524"/>
    </source>
</evidence>
<dbReference type="AlphaFoldDB" id="A0A8J2R1U5"/>
<reference evidence="5" key="1">
    <citation type="submission" date="2021-09" db="EMBL/GenBank/DDBJ databases">
        <authorList>
            <person name="Martin H S."/>
        </authorList>
    </citation>
    <scope>NUCLEOTIDE SEQUENCE</scope>
</reference>
<dbReference type="GO" id="GO:0005549">
    <property type="term" value="F:odorant binding"/>
    <property type="evidence" value="ECO:0007669"/>
    <property type="project" value="InterPro"/>
</dbReference>
<dbReference type="InterPro" id="IPR036728">
    <property type="entry name" value="PBP_GOBP_sf"/>
</dbReference>
<protein>
    <submittedName>
        <fullName evidence="5">(African queen) hypothetical protein</fullName>
    </submittedName>
</protein>
<gene>
    <name evidence="5" type="ORF">DCHRY22_LOCUS13975</name>
</gene>
<sequence length="227" mass="26148">MMHKRVHLHREWMQPTGANKSAYHGHWRFLRRPVPMQNGLNGFFMSIALCISELSEEIKEIIQHVHNECVGKTGVAEEDIANCENGIFKEDMKLKCYMFCLLEEGSLVDDDGNVDYDMMVSLIPDQYTDRVLNMINGCKHLDTPDKEKCQRAFDVHKCSYSKDPDQWLVTVDGVANNAVGPSWRVVAMSAAFGQKPTRALVQPELVFLNNKQITRTIKTWEYLFRSY</sequence>
<evidence type="ECO:0000256" key="1">
    <source>
        <dbReference type="ARBA" id="ARBA00004613"/>
    </source>
</evidence>
<comment type="caution">
    <text evidence="5">The sequence shown here is derived from an EMBL/GenBank/DDBJ whole genome shotgun (WGS) entry which is preliminary data.</text>
</comment>
<accession>A0A8J2R1U5</accession>
<dbReference type="SUPFAM" id="SSF47565">
    <property type="entry name" value="Insect pheromone/odorant-binding proteins"/>
    <property type="match status" value="1"/>
</dbReference>
<dbReference type="SMART" id="SM00708">
    <property type="entry name" value="PhBP"/>
    <property type="match status" value="1"/>
</dbReference>
<comment type="similarity">
    <text evidence="2">Belongs to the PBP/GOBP family.</text>
</comment>
<dbReference type="PANTHER" id="PTHR11857:SF43">
    <property type="entry name" value="GEO07291P1-RELATED"/>
    <property type="match status" value="1"/>
</dbReference>
<evidence type="ECO:0000313" key="5">
    <source>
        <dbReference type="EMBL" id="CAG9581347.1"/>
    </source>
</evidence>
<keyword evidence="4" id="KW-0732">Signal</keyword>
<dbReference type="GO" id="GO:0007608">
    <property type="term" value="P:sensory perception of smell"/>
    <property type="evidence" value="ECO:0007669"/>
    <property type="project" value="TreeGrafter"/>
</dbReference>
<organism evidence="5 6">
    <name type="scientific">Danaus chrysippus</name>
    <name type="common">African queen</name>
    <dbReference type="NCBI Taxonomy" id="151541"/>
    <lineage>
        <taxon>Eukaryota</taxon>
        <taxon>Metazoa</taxon>
        <taxon>Ecdysozoa</taxon>
        <taxon>Arthropoda</taxon>
        <taxon>Hexapoda</taxon>
        <taxon>Insecta</taxon>
        <taxon>Pterygota</taxon>
        <taxon>Neoptera</taxon>
        <taxon>Endopterygota</taxon>
        <taxon>Lepidoptera</taxon>
        <taxon>Glossata</taxon>
        <taxon>Ditrysia</taxon>
        <taxon>Papilionoidea</taxon>
        <taxon>Nymphalidae</taxon>
        <taxon>Danainae</taxon>
        <taxon>Danaini</taxon>
        <taxon>Danaina</taxon>
        <taxon>Danaus</taxon>
        <taxon>Anosia</taxon>
    </lineage>
</organism>
<dbReference type="EMBL" id="CAKASE010000080">
    <property type="protein sequence ID" value="CAG9581347.1"/>
    <property type="molecule type" value="Genomic_DNA"/>
</dbReference>
<proteinExistence type="inferred from homology"/>
<dbReference type="CDD" id="cd23992">
    <property type="entry name" value="PBP_GOBP"/>
    <property type="match status" value="1"/>
</dbReference>
<evidence type="ECO:0000256" key="4">
    <source>
        <dbReference type="ARBA" id="ARBA00022729"/>
    </source>
</evidence>
<dbReference type="PANTHER" id="PTHR11857">
    <property type="entry name" value="ODORANT BINDING PROTEIN-RELATED"/>
    <property type="match status" value="1"/>
</dbReference>
<keyword evidence="6" id="KW-1185">Reference proteome</keyword>
<name>A0A8J2R1U5_9NEOP</name>
<evidence type="ECO:0000256" key="2">
    <source>
        <dbReference type="ARBA" id="ARBA00008098"/>
    </source>
</evidence>
<dbReference type="FunFam" id="1.10.238.20:FF:000001">
    <property type="entry name" value="General odorant-binding protein lush"/>
    <property type="match status" value="1"/>
</dbReference>
<dbReference type="Gene3D" id="1.10.238.20">
    <property type="entry name" value="Pheromone/general odorant binding protein domain"/>
    <property type="match status" value="1"/>
</dbReference>
<dbReference type="PRINTS" id="PR00485">
    <property type="entry name" value="MEALWORMBTLB"/>
</dbReference>
<comment type="subcellular location">
    <subcellularLocation>
        <location evidence="1">Secreted</location>
    </subcellularLocation>
</comment>
<dbReference type="OrthoDB" id="7881430at2759"/>
<dbReference type="Pfam" id="PF01395">
    <property type="entry name" value="PBP_GOBP"/>
    <property type="match status" value="1"/>
</dbReference>
<dbReference type="InterPro" id="IPR006170">
    <property type="entry name" value="PBP/GOBP"/>
</dbReference>
<evidence type="ECO:0000256" key="3">
    <source>
        <dbReference type="ARBA" id="ARBA00022525"/>
    </source>
</evidence>
<keyword evidence="3" id="KW-0964">Secreted</keyword>
<dbReference type="Proteomes" id="UP000789524">
    <property type="component" value="Unassembled WGS sequence"/>
</dbReference>